<evidence type="ECO:0000256" key="1">
    <source>
        <dbReference type="SAM" id="Phobius"/>
    </source>
</evidence>
<protein>
    <submittedName>
        <fullName evidence="2">Uncharacterized protein</fullName>
    </submittedName>
</protein>
<dbReference type="PATRIC" id="fig|211586.12.peg.985"/>
<gene>
    <name evidence="2" type="ordered locus">SO_1028</name>
</gene>
<dbReference type="PaxDb" id="211586-SO_1028"/>
<dbReference type="KEGG" id="son:SO_1028"/>
<dbReference type="EMBL" id="AE014299">
    <property type="protein sequence ID" value="AAN54101.1"/>
    <property type="molecule type" value="Genomic_DNA"/>
</dbReference>
<organism evidence="2 3">
    <name type="scientific">Shewanella oneidensis (strain ATCC 700550 / JCM 31522 / CIP 106686 / LMG 19005 / NCIMB 14063 / MR-1)</name>
    <dbReference type="NCBI Taxonomy" id="211586"/>
    <lineage>
        <taxon>Bacteria</taxon>
        <taxon>Pseudomonadati</taxon>
        <taxon>Pseudomonadota</taxon>
        <taxon>Gammaproteobacteria</taxon>
        <taxon>Alteromonadales</taxon>
        <taxon>Shewanellaceae</taxon>
        <taxon>Shewanella</taxon>
    </lineage>
</organism>
<reference evidence="2 3" key="3">
    <citation type="journal article" date="2008" name="Appl. Environ. Microbiol.">
        <title>Identification of mobile elements and pseudogenes in the Shewanella oneidensis MR-1 genome.</title>
        <authorList>
            <person name="Romine M.F."/>
            <person name="Carlson T.S."/>
            <person name="Norbeck A.D."/>
            <person name="McCue L.A."/>
            <person name="Lipton M.S."/>
        </authorList>
    </citation>
    <scope>NUCLEOTIDE SEQUENCE [LARGE SCALE GENOMIC DNA]</scope>
    <source>
        <strain evidence="3">ATCC 700550 / JCM 31522 / CIP 106686 / LMG 19005 / NCIMB 14063 / MR-1</strain>
    </source>
</reference>
<keyword evidence="1" id="KW-0812">Transmembrane</keyword>
<evidence type="ECO:0000313" key="3">
    <source>
        <dbReference type="Proteomes" id="UP000008186"/>
    </source>
</evidence>
<feature type="transmembrane region" description="Helical" evidence="1">
    <location>
        <begin position="38"/>
        <end position="59"/>
    </location>
</feature>
<dbReference type="RefSeq" id="WP_011071288.1">
    <property type="nucleotide sequence ID" value="NC_004347.2"/>
</dbReference>
<dbReference type="BioCyc" id="SONE211586:G1GMP-952-MONOMER"/>
<feature type="transmembrane region" description="Helical" evidence="1">
    <location>
        <begin position="12"/>
        <end position="31"/>
    </location>
</feature>
<keyword evidence="3" id="KW-1185">Reference proteome</keyword>
<dbReference type="Proteomes" id="UP000008186">
    <property type="component" value="Chromosome"/>
</dbReference>
<keyword evidence="1" id="KW-1133">Transmembrane helix</keyword>
<reference evidence="2 3" key="4">
    <citation type="journal article" date="2011" name="BMC Genomics">
        <title>Genome-wide protein localization prediction strategies for gram negative bacteria.</title>
        <authorList>
            <person name="Romine M.F."/>
        </authorList>
    </citation>
    <scope>NUCLEOTIDE SEQUENCE [LARGE SCALE GENOMIC DNA]</scope>
    <source>
        <strain evidence="3">ATCC 700550 / JCM 31522 / CIP 106686 / LMG 19005 / NCIMB 14063 / MR-1</strain>
    </source>
</reference>
<evidence type="ECO:0000313" key="2">
    <source>
        <dbReference type="EMBL" id="AAN54101.1"/>
    </source>
</evidence>
<name>Q8EI25_SHEON</name>
<dbReference type="STRING" id="211586.SO_1028"/>
<reference evidence="2 3" key="2">
    <citation type="journal article" date="2005" name="Proteomics">
        <title>Global detection and characterization of hypothetical proteins in Shewanella oneidensis MR-1 using LC-MS based proteomics.</title>
        <authorList>
            <person name="Elias D.A."/>
            <person name="Monroe M.E."/>
            <person name="Marshall M.J."/>
            <person name="Romine M.F."/>
            <person name="Belieav A.S."/>
            <person name="Fredrickson J.K."/>
            <person name="Anderson G.A."/>
            <person name="Smith R.D."/>
            <person name="Lipton M.S."/>
        </authorList>
    </citation>
    <scope>NUCLEOTIDE SEQUENCE [LARGE SCALE GENOMIC DNA]</scope>
    <source>
        <strain evidence="3">ATCC 700550 / JCM 31522 / CIP 106686 / LMG 19005 / NCIMB 14063 / MR-1</strain>
    </source>
</reference>
<dbReference type="OrthoDB" id="6401249at2"/>
<dbReference type="AlphaFoldDB" id="Q8EI25"/>
<keyword evidence="1" id="KW-0472">Membrane</keyword>
<reference evidence="2 3" key="1">
    <citation type="journal article" date="2002" name="Nat. Biotechnol.">
        <title>Genome sequence of the dissimilatory metal ion-reducing bacterium Shewanella oneidensis.</title>
        <authorList>
            <person name="Heidelberg J.F."/>
            <person name="Paulsen I.T."/>
            <person name="Nelson K.E."/>
            <person name="Gaidos E.J."/>
            <person name="Nelson W.C."/>
            <person name="Read T.D."/>
            <person name="Eisen J.A."/>
            <person name="Seshadri R."/>
            <person name="Ward N."/>
            <person name="Methe B."/>
            <person name="Clayton R.A."/>
            <person name="Meyer T."/>
            <person name="Tsapin A."/>
            <person name="Scott J."/>
            <person name="Beanan M."/>
            <person name="Brinkac L."/>
            <person name="Daugherty S."/>
            <person name="DeBoy R.T."/>
            <person name="Dodson R.J."/>
            <person name="Durkin A.S."/>
            <person name="Haft D.H."/>
            <person name="Kolonay J.F."/>
            <person name="Madupu R."/>
            <person name="Peterson J.D."/>
            <person name="Umayam L.A."/>
            <person name="White O."/>
            <person name="Wolf A.M."/>
            <person name="Vamathevan J."/>
            <person name="Weidman J."/>
            <person name="Impraim M."/>
            <person name="Lee K."/>
            <person name="Berry K."/>
            <person name="Lee C."/>
            <person name="Mueller J."/>
            <person name="Khouri H."/>
            <person name="Gill J."/>
            <person name="Utterback T.R."/>
            <person name="McDonald L.A."/>
            <person name="Feldblyum T.V."/>
            <person name="Smith H.O."/>
            <person name="Venter J.C."/>
            <person name="Nealson K.H."/>
            <person name="Fraser C.M."/>
        </authorList>
    </citation>
    <scope>NUCLEOTIDE SEQUENCE [LARGE SCALE GENOMIC DNA]</scope>
    <source>
        <strain evidence="3">ATCC 700550 / JCM 31522 / CIP 106686 / LMG 19005 / NCIMB 14063 / MR-1</strain>
    </source>
</reference>
<sequence>MDFLRDGSVHPAVFFYAIISIGISIVCFLLAKDKRRNTVIAVVTGLVPILNYFALAYYVGITKLDVTEEI</sequence>
<accession>Q8EI25</accession>
<dbReference type="HOGENOM" id="CLU_2755631_0_0_6"/>
<proteinExistence type="predicted"/>